<evidence type="ECO:0000256" key="1">
    <source>
        <dbReference type="SAM" id="MobiDB-lite"/>
    </source>
</evidence>
<reference evidence="2 3" key="1">
    <citation type="journal article" date="2019" name="Commun. Biol.">
        <title>The bagworm genome reveals a unique fibroin gene that provides high tensile strength.</title>
        <authorList>
            <person name="Kono N."/>
            <person name="Nakamura H."/>
            <person name="Ohtoshi R."/>
            <person name="Tomita M."/>
            <person name="Numata K."/>
            <person name="Arakawa K."/>
        </authorList>
    </citation>
    <scope>NUCLEOTIDE SEQUENCE [LARGE SCALE GENOMIC DNA]</scope>
</reference>
<protein>
    <submittedName>
        <fullName evidence="2">Uncharacterized protein</fullName>
    </submittedName>
</protein>
<proteinExistence type="predicted"/>
<comment type="caution">
    <text evidence="2">The sequence shown here is derived from an EMBL/GenBank/DDBJ whole genome shotgun (WGS) entry which is preliminary data.</text>
</comment>
<organism evidence="2 3">
    <name type="scientific">Eumeta variegata</name>
    <name type="common">Bagworm moth</name>
    <name type="synonym">Eumeta japonica</name>
    <dbReference type="NCBI Taxonomy" id="151549"/>
    <lineage>
        <taxon>Eukaryota</taxon>
        <taxon>Metazoa</taxon>
        <taxon>Ecdysozoa</taxon>
        <taxon>Arthropoda</taxon>
        <taxon>Hexapoda</taxon>
        <taxon>Insecta</taxon>
        <taxon>Pterygota</taxon>
        <taxon>Neoptera</taxon>
        <taxon>Endopterygota</taxon>
        <taxon>Lepidoptera</taxon>
        <taxon>Glossata</taxon>
        <taxon>Ditrysia</taxon>
        <taxon>Tineoidea</taxon>
        <taxon>Psychidae</taxon>
        <taxon>Oiketicinae</taxon>
        <taxon>Eumeta</taxon>
    </lineage>
</organism>
<dbReference type="Proteomes" id="UP000299102">
    <property type="component" value="Unassembled WGS sequence"/>
</dbReference>
<evidence type="ECO:0000313" key="2">
    <source>
        <dbReference type="EMBL" id="GBP16005.1"/>
    </source>
</evidence>
<name>A0A4C1TPV9_EUMVA</name>
<dbReference type="EMBL" id="BGZK01000076">
    <property type="protein sequence ID" value="GBP16005.1"/>
    <property type="molecule type" value="Genomic_DNA"/>
</dbReference>
<feature type="compositionally biased region" description="Polar residues" evidence="1">
    <location>
        <begin position="28"/>
        <end position="39"/>
    </location>
</feature>
<accession>A0A4C1TPV9</accession>
<gene>
    <name evidence="2" type="ORF">EVAR_94351_1</name>
</gene>
<sequence>MRYSFGDVGKVFADGPANGRRSELKPSTPAQGGTTTKVQQWRLKAVSETPKGRSQFNSKRDRRRQS</sequence>
<feature type="region of interest" description="Disordered" evidence="1">
    <location>
        <begin position="1"/>
        <end position="66"/>
    </location>
</feature>
<keyword evidence="3" id="KW-1185">Reference proteome</keyword>
<evidence type="ECO:0000313" key="3">
    <source>
        <dbReference type="Proteomes" id="UP000299102"/>
    </source>
</evidence>
<dbReference type="AlphaFoldDB" id="A0A4C1TPV9"/>